<keyword evidence="4" id="KW-1185">Reference proteome</keyword>
<dbReference type="SMART" id="SM00355">
    <property type="entry name" value="ZnF_C2H2"/>
    <property type="match status" value="3"/>
</dbReference>
<evidence type="ECO:0000313" key="4">
    <source>
        <dbReference type="Proteomes" id="UP000515150"/>
    </source>
</evidence>
<name>A0A6P7M363_BETSP</name>
<keyword evidence="1" id="KW-0479">Metal-binding</keyword>
<dbReference type="PANTHER" id="PTHR21695:SF0">
    <property type="entry name" value="ZINC FINGER PROTEIN 414"/>
    <property type="match status" value="1"/>
</dbReference>
<dbReference type="Gene3D" id="3.30.160.60">
    <property type="entry name" value="Classic Zinc Finger"/>
    <property type="match status" value="1"/>
</dbReference>
<dbReference type="AlphaFoldDB" id="A0A6P7M363"/>
<keyword evidence="1" id="KW-0862">Zinc</keyword>
<feature type="region of interest" description="Disordered" evidence="2">
    <location>
        <begin position="187"/>
        <end position="248"/>
    </location>
</feature>
<keyword evidence="1" id="KW-0863">Zinc-finger</keyword>
<dbReference type="RefSeq" id="XP_029000637.1">
    <property type="nucleotide sequence ID" value="XM_029144804.3"/>
</dbReference>
<dbReference type="CTD" id="84330"/>
<evidence type="ECO:0000259" key="3">
    <source>
        <dbReference type="PROSITE" id="PS50157"/>
    </source>
</evidence>
<evidence type="ECO:0000256" key="1">
    <source>
        <dbReference type="PROSITE-ProRule" id="PRU00042"/>
    </source>
</evidence>
<evidence type="ECO:0000313" key="5">
    <source>
        <dbReference type="RefSeq" id="XP_029000637.1"/>
    </source>
</evidence>
<accession>A0A6P7M363</accession>
<dbReference type="OrthoDB" id="8730587at2759"/>
<sequence>MATGSAVIYENENGNGGNKTQCPLHGCKRVYTDTSALESHIKDHEIPAQSIPGKVMLCSTVGCRGSFPNIQKLMEHMRHHHKPNIYFLCESCRTKLRSYRGLLTHLHTCSKVSRGKPKSTEPTHTQPASVPNPNLTPTAMGQDSSRLDAQSSSQIANADGSNSAVFHPGSALPSISTPLLSHADTAAPQQLSVPQPSLKNGVSTVPPSLSLAAPTSTSDVTDSYNQHPEPVHPSPVSAPLSPSGSSAVWKRNQGMTHSRRILWEHTKGRYTCVQCGQTATNRKEMTQHISQHSGNKAAEDTNN</sequence>
<dbReference type="InParanoid" id="A0A6P7M363"/>
<feature type="region of interest" description="Disordered" evidence="2">
    <location>
        <begin position="283"/>
        <end position="303"/>
    </location>
</feature>
<dbReference type="InterPro" id="IPR039882">
    <property type="entry name" value="ZN414"/>
</dbReference>
<dbReference type="GO" id="GO:0008270">
    <property type="term" value="F:zinc ion binding"/>
    <property type="evidence" value="ECO:0007669"/>
    <property type="project" value="UniProtKB-KW"/>
</dbReference>
<dbReference type="PROSITE" id="PS50157">
    <property type="entry name" value="ZINC_FINGER_C2H2_2"/>
    <property type="match status" value="1"/>
</dbReference>
<gene>
    <name evidence="5" type="primary">znf414</name>
</gene>
<dbReference type="KEGG" id="bspl:114852430"/>
<dbReference type="Proteomes" id="UP000515150">
    <property type="component" value="Chromosome 3"/>
</dbReference>
<feature type="domain" description="C2H2-type" evidence="3">
    <location>
        <begin position="270"/>
        <end position="297"/>
    </location>
</feature>
<evidence type="ECO:0000256" key="2">
    <source>
        <dbReference type="SAM" id="MobiDB-lite"/>
    </source>
</evidence>
<protein>
    <submittedName>
        <fullName evidence="5">Zinc finger protein 414</fullName>
    </submittedName>
</protein>
<feature type="compositionally biased region" description="Polar residues" evidence="2">
    <location>
        <begin position="187"/>
        <end position="226"/>
    </location>
</feature>
<feature type="region of interest" description="Disordered" evidence="2">
    <location>
        <begin position="111"/>
        <end position="169"/>
    </location>
</feature>
<dbReference type="GeneID" id="114852430"/>
<dbReference type="Pfam" id="PF15909">
    <property type="entry name" value="zf-C2H2_8"/>
    <property type="match status" value="1"/>
</dbReference>
<dbReference type="InterPro" id="IPR013087">
    <property type="entry name" value="Znf_C2H2_type"/>
</dbReference>
<organism evidence="4 5">
    <name type="scientific">Betta splendens</name>
    <name type="common">Siamese fighting fish</name>
    <dbReference type="NCBI Taxonomy" id="158456"/>
    <lineage>
        <taxon>Eukaryota</taxon>
        <taxon>Metazoa</taxon>
        <taxon>Chordata</taxon>
        <taxon>Craniata</taxon>
        <taxon>Vertebrata</taxon>
        <taxon>Euteleostomi</taxon>
        <taxon>Actinopterygii</taxon>
        <taxon>Neopterygii</taxon>
        <taxon>Teleostei</taxon>
        <taxon>Neoteleostei</taxon>
        <taxon>Acanthomorphata</taxon>
        <taxon>Anabantaria</taxon>
        <taxon>Anabantiformes</taxon>
        <taxon>Anabantoidei</taxon>
        <taxon>Osphronemidae</taxon>
        <taxon>Betta</taxon>
    </lineage>
</organism>
<feature type="compositionally biased region" description="Polar residues" evidence="2">
    <location>
        <begin position="287"/>
        <end position="303"/>
    </location>
</feature>
<dbReference type="PANTHER" id="PTHR21695">
    <property type="entry name" value="ZINC FINGER PROTEIN 414"/>
    <property type="match status" value="1"/>
</dbReference>
<reference evidence="5" key="1">
    <citation type="submission" date="2025-08" db="UniProtKB">
        <authorList>
            <consortium name="RefSeq"/>
        </authorList>
    </citation>
    <scope>IDENTIFICATION</scope>
</reference>
<proteinExistence type="predicted"/>
<dbReference type="PROSITE" id="PS00028">
    <property type="entry name" value="ZINC_FINGER_C2H2_1"/>
    <property type="match status" value="2"/>
</dbReference>
<dbReference type="InterPro" id="IPR031799">
    <property type="entry name" value="Znf-C2H2_ribbon"/>
</dbReference>
<feature type="compositionally biased region" description="Polar residues" evidence="2">
    <location>
        <begin position="120"/>
        <end position="164"/>
    </location>
</feature>